<keyword evidence="4" id="KW-0804">Transcription</keyword>
<evidence type="ECO:0000256" key="3">
    <source>
        <dbReference type="ARBA" id="ARBA00023125"/>
    </source>
</evidence>
<keyword evidence="6" id="KW-0597">Phosphoprotein</keyword>
<dbReference type="InterPro" id="IPR039420">
    <property type="entry name" value="WalR-like"/>
</dbReference>
<evidence type="ECO:0000259" key="9">
    <source>
        <dbReference type="PROSITE" id="PS51755"/>
    </source>
</evidence>
<gene>
    <name evidence="10" type="ORF">H9X81_03215</name>
</gene>
<dbReference type="InterPro" id="IPR001789">
    <property type="entry name" value="Sig_transdc_resp-reg_receiver"/>
</dbReference>
<feature type="domain" description="OmpR/PhoB-type" evidence="9">
    <location>
        <begin position="131"/>
        <end position="230"/>
    </location>
</feature>
<evidence type="ECO:0000256" key="1">
    <source>
        <dbReference type="ARBA" id="ARBA00018672"/>
    </source>
</evidence>
<comment type="caution">
    <text evidence="10">The sequence shown here is derived from an EMBL/GenBank/DDBJ whole genome shotgun (WGS) entry which is preliminary data.</text>
</comment>
<dbReference type="PANTHER" id="PTHR48111">
    <property type="entry name" value="REGULATOR OF RPOS"/>
    <property type="match status" value="1"/>
</dbReference>
<protein>
    <recommendedName>
        <fullName evidence="1">Stage 0 sporulation protein A homolog</fullName>
    </recommendedName>
</protein>
<name>A0ABS2GKU1_9FIRM</name>
<feature type="domain" description="Response regulatory" evidence="8">
    <location>
        <begin position="3"/>
        <end position="119"/>
    </location>
</feature>
<dbReference type="Proteomes" id="UP000724149">
    <property type="component" value="Unassembled WGS sequence"/>
</dbReference>
<feature type="DNA-binding region" description="OmpR/PhoB-type" evidence="7">
    <location>
        <begin position="131"/>
        <end position="230"/>
    </location>
</feature>
<dbReference type="SMART" id="SM00862">
    <property type="entry name" value="Trans_reg_C"/>
    <property type="match status" value="1"/>
</dbReference>
<comment type="function">
    <text evidence="5">May play the central regulatory role in sporulation. It may be an element of the effector pathway responsible for the activation of sporulation genes in response to nutritional stress. Spo0A may act in concert with spo0H (a sigma factor) to control the expression of some genes that are critical to the sporulation process.</text>
</comment>
<dbReference type="PROSITE" id="PS50110">
    <property type="entry name" value="RESPONSE_REGULATORY"/>
    <property type="match status" value="1"/>
</dbReference>
<dbReference type="Gene3D" id="1.10.10.10">
    <property type="entry name" value="Winged helix-like DNA-binding domain superfamily/Winged helix DNA-binding domain"/>
    <property type="match status" value="1"/>
</dbReference>
<evidence type="ECO:0000313" key="11">
    <source>
        <dbReference type="Proteomes" id="UP000724149"/>
    </source>
</evidence>
<dbReference type="PROSITE" id="PS51755">
    <property type="entry name" value="OMPR_PHOB"/>
    <property type="match status" value="1"/>
</dbReference>
<feature type="modified residue" description="4-aspartylphosphate" evidence="6">
    <location>
        <position position="54"/>
    </location>
</feature>
<evidence type="ECO:0000256" key="5">
    <source>
        <dbReference type="ARBA" id="ARBA00024867"/>
    </source>
</evidence>
<evidence type="ECO:0000259" key="8">
    <source>
        <dbReference type="PROSITE" id="PS50110"/>
    </source>
</evidence>
<evidence type="ECO:0000256" key="6">
    <source>
        <dbReference type="PROSITE-ProRule" id="PRU00169"/>
    </source>
</evidence>
<dbReference type="Gene3D" id="6.10.250.690">
    <property type="match status" value="1"/>
</dbReference>
<dbReference type="InterPro" id="IPR036388">
    <property type="entry name" value="WH-like_DNA-bd_sf"/>
</dbReference>
<proteinExistence type="predicted"/>
<evidence type="ECO:0000256" key="4">
    <source>
        <dbReference type="ARBA" id="ARBA00023163"/>
    </source>
</evidence>
<dbReference type="CDD" id="cd00383">
    <property type="entry name" value="trans_reg_C"/>
    <property type="match status" value="1"/>
</dbReference>
<dbReference type="Pfam" id="PF00072">
    <property type="entry name" value="Response_reg"/>
    <property type="match status" value="1"/>
</dbReference>
<dbReference type="Pfam" id="PF00486">
    <property type="entry name" value="Trans_reg_C"/>
    <property type="match status" value="1"/>
</dbReference>
<dbReference type="SMART" id="SM00448">
    <property type="entry name" value="REC"/>
    <property type="match status" value="1"/>
</dbReference>
<evidence type="ECO:0000256" key="7">
    <source>
        <dbReference type="PROSITE-ProRule" id="PRU01091"/>
    </source>
</evidence>
<dbReference type="PANTHER" id="PTHR48111:SF54">
    <property type="entry name" value="STAGE 0 SPORULATION PROTEIN A HOMOLOG"/>
    <property type="match status" value="1"/>
</dbReference>
<keyword evidence="3 7" id="KW-0238">DNA-binding</keyword>
<dbReference type="SUPFAM" id="SSF46894">
    <property type="entry name" value="C-terminal effector domain of the bipartite response regulators"/>
    <property type="match status" value="1"/>
</dbReference>
<evidence type="ECO:0000313" key="10">
    <source>
        <dbReference type="EMBL" id="MBM6922703.1"/>
    </source>
</evidence>
<dbReference type="SUPFAM" id="SSF52172">
    <property type="entry name" value="CheY-like"/>
    <property type="match status" value="1"/>
</dbReference>
<dbReference type="Gene3D" id="3.40.50.2300">
    <property type="match status" value="1"/>
</dbReference>
<dbReference type="InterPro" id="IPR011006">
    <property type="entry name" value="CheY-like_superfamily"/>
</dbReference>
<sequence length="230" mass="25864">MRKILVMEDEDNIRAFVVLNLKRVGYDVVDVASGEAALEAFAQAGGDFDIAILDIMLPGIDGFEVCRRIREQSSSIGIIMLSAKSQEMDKVQGLMLGADDYITKPFSPSELLARVDAIYRRVSLSGGGKTADEIHSGPFILNLSSRTLTKSGNLIDLTQVEFQIMEFFMQNPNKALERSEILSNIWGENYMGDVKIVDVNIRRLRMKIEDEPSEPRYLTTVWGYGYKWNP</sequence>
<dbReference type="InterPro" id="IPR016032">
    <property type="entry name" value="Sig_transdc_resp-reg_C-effctor"/>
</dbReference>
<organism evidence="10 11">
    <name type="scientific">Hydrogenoanaerobacterium saccharovorans</name>
    <dbReference type="NCBI Taxonomy" id="474960"/>
    <lineage>
        <taxon>Bacteria</taxon>
        <taxon>Bacillati</taxon>
        <taxon>Bacillota</taxon>
        <taxon>Clostridia</taxon>
        <taxon>Eubacteriales</taxon>
        <taxon>Oscillospiraceae</taxon>
        <taxon>Hydrogenoanaerobacterium</taxon>
    </lineage>
</organism>
<dbReference type="RefSeq" id="WP_191392228.1">
    <property type="nucleotide sequence ID" value="NZ_JACSNR010000002.1"/>
</dbReference>
<keyword evidence="2" id="KW-0805">Transcription regulation</keyword>
<keyword evidence="11" id="KW-1185">Reference proteome</keyword>
<reference evidence="10 11" key="1">
    <citation type="journal article" date="2021" name="Sci. Rep.">
        <title>The distribution of antibiotic resistance genes in chicken gut microbiota commensals.</title>
        <authorList>
            <person name="Juricova H."/>
            <person name="Matiasovicova J."/>
            <person name="Kubasova T."/>
            <person name="Cejkova D."/>
            <person name="Rychlik I."/>
        </authorList>
    </citation>
    <scope>NUCLEOTIDE SEQUENCE [LARGE SCALE GENOMIC DNA]</scope>
    <source>
        <strain evidence="10 11">An564</strain>
    </source>
</reference>
<dbReference type="InterPro" id="IPR001867">
    <property type="entry name" value="OmpR/PhoB-type_DNA-bd"/>
</dbReference>
<dbReference type="EMBL" id="JACSNR010000002">
    <property type="protein sequence ID" value="MBM6922703.1"/>
    <property type="molecule type" value="Genomic_DNA"/>
</dbReference>
<accession>A0ABS2GKU1</accession>
<evidence type="ECO:0000256" key="2">
    <source>
        <dbReference type="ARBA" id="ARBA00023015"/>
    </source>
</evidence>